<feature type="binding site" evidence="16">
    <location>
        <position position="152"/>
    </location>
    <ligand>
        <name>Ca(2+)</name>
        <dbReference type="ChEBI" id="CHEBI:29108"/>
        <label>1</label>
    </ligand>
</feature>
<feature type="active site" description="Proton acceptor" evidence="14">
    <location>
        <position position="151"/>
    </location>
</feature>
<evidence type="ECO:0000256" key="15">
    <source>
        <dbReference type="PIRSR" id="PIRSR600823-2"/>
    </source>
</evidence>
<evidence type="ECO:0000256" key="17">
    <source>
        <dbReference type="PIRSR" id="PIRSR600823-4"/>
    </source>
</evidence>
<dbReference type="SUPFAM" id="SSF48113">
    <property type="entry name" value="Heme-dependent peroxidases"/>
    <property type="match status" value="1"/>
</dbReference>
<feature type="binding site" evidence="16">
    <location>
        <position position="159"/>
    </location>
    <ligand>
        <name>Ca(2+)</name>
        <dbReference type="ChEBI" id="CHEBI:29108"/>
        <label>1</label>
    </ligand>
</feature>
<dbReference type="PRINTS" id="PR00458">
    <property type="entry name" value="PEROXIDASE"/>
</dbReference>
<keyword evidence="12 19" id="KW-0376">Hydrogen peroxide</keyword>
<dbReference type="PROSITE" id="PS00435">
    <property type="entry name" value="PEROXIDASE_1"/>
    <property type="match status" value="1"/>
</dbReference>
<dbReference type="PANTHER" id="PTHR31388">
    <property type="entry name" value="PEROXIDASE 72-RELATED"/>
    <property type="match status" value="1"/>
</dbReference>
<gene>
    <name evidence="22" type="ORF">AABB24_000642</name>
</gene>
<keyword evidence="23" id="KW-1185">Reference proteome</keyword>
<dbReference type="PANTHER" id="PTHR31388:SF28">
    <property type="entry name" value="PEROXIDASE 40"/>
    <property type="match status" value="1"/>
</dbReference>
<feature type="binding site" evidence="16">
    <location>
        <position position="331"/>
    </location>
    <ligand>
        <name>Ca(2+)</name>
        <dbReference type="ChEBI" id="CHEBI:29108"/>
        <label>2</label>
    </ligand>
</feature>
<dbReference type="GO" id="GO:0140825">
    <property type="term" value="F:lactoperoxidase activity"/>
    <property type="evidence" value="ECO:0007669"/>
    <property type="project" value="UniProtKB-EC"/>
</dbReference>
<evidence type="ECO:0000256" key="14">
    <source>
        <dbReference type="PIRSR" id="PIRSR600823-1"/>
    </source>
</evidence>
<feature type="disulfide bond" evidence="18">
    <location>
        <begin position="206"/>
        <end position="406"/>
    </location>
</feature>
<protein>
    <recommendedName>
        <fullName evidence="3 19">Peroxidase</fullName>
        <ecNumber evidence="3 19">1.11.1.7</ecNumber>
    </recommendedName>
</protein>
<feature type="site" description="Transition state stabilizer" evidence="17">
    <location>
        <position position="147"/>
    </location>
</feature>
<comment type="cofactor">
    <cofactor evidence="16 19">
        <name>Ca(2+)</name>
        <dbReference type="ChEBI" id="CHEBI:29108"/>
    </cofactor>
    <text evidence="16 19">Binds 2 calcium ions per subunit.</text>
</comment>
<evidence type="ECO:0000259" key="21">
    <source>
        <dbReference type="PROSITE" id="PS50873"/>
    </source>
</evidence>
<accession>A0ABD2VGA7</accession>
<dbReference type="InterPro" id="IPR000823">
    <property type="entry name" value="Peroxidase_pln"/>
</dbReference>
<feature type="binding site" evidence="16">
    <location>
        <position position="161"/>
    </location>
    <ligand>
        <name>Ca(2+)</name>
        <dbReference type="ChEBI" id="CHEBI:29108"/>
        <label>1</label>
    </ligand>
</feature>
<evidence type="ECO:0000256" key="9">
    <source>
        <dbReference type="ARBA" id="ARBA00023004"/>
    </source>
</evidence>
<sequence length="410" mass="44657">MGIKTARAFGGLMPFTTMGTKHFVFGRTMEDLDADYEYKIEQFLYLRPQLSVLTSKNTTFSLSYCRNLMASFYLASFCMMLLIKFSVTFASGNVVSNKLEKTCIDGVTIALSFGLYLNSCPEAEAIIFSWVESAVSQDPRMAASLLRLHFHDCFVNGCDASVLLDDTPSFSGEKTAGPNLNSLRGFEVIDNIKADLEYACPQTVSCADILSIAARDSVVLSGGLGWQVQMGRKDSLTASKTAANNNIPGPNSNVATLVTNFQNLGLSLQDMVTLSGAHTIGKARCATFSSRLNNNNAGVSNSEMNLDFLQSLQQLCSANNNTTLANLDDMTPSTFDNHYYVNLLSGKGLLVSDQVLATGDDDNTREIVQNYVDDPSMFLEDFKNSMLKMGSLPPPTGTNGEIRVNCRVIN</sequence>
<keyword evidence="20" id="KW-0812">Transmembrane</keyword>
<evidence type="ECO:0000256" key="11">
    <source>
        <dbReference type="ARBA" id="ARBA00023180"/>
    </source>
</evidence>
<evidence type="ECO:0000256" key="7">
    <source>
        <dbReference type="ARBA" id="ARBA00022837"/>
    </source>
</evidence>
<keyword evidence="6 16" id="KW-0479">Metal-binding</keyword>
<keyword evidence="10 18" id="KW-1015">Disulfide bond</keyword>
<feature type="disulfide bond" evidence="18">
    <location>
        <begin position="120"/>
        <end position="200"/>
    </location>
</feature>
<evidence type="ECO:0000256" key="5">
    <source>
        <dbReference type="ARBA" id="ARBA00022617"/>
    </source>
</evidence>
<evidence type="ECO:0000256" key="2">
    <source>
        <dbReference type="ARBA" id="ARBA00006873"/>
    </source>
</evidence>
<organism evidence="22 23">
    <name type="scientific">Solanum stoloniferum</name>
    <dbReference type="NCBI Taxonomy" id="62892"/>
    <lineage>
        <taxon>Eukaryota</taxon>
        <taxon>Viridiplantae</taxon>
        <taxon>Streptophyta</taxon>
        <taxon>Embryophyta</taxon>
        <taxon>Tracheophyta</taxon>
        <taxon>Spermatophyta</taxon>
        <taxon>Magnoliopsida</taxon>
        <taxon>eudicotyledons</taxon>
        <taxon>Gunneridae</taxon>
        <taxon>Pentapetalae</taxon>
        <taxon>asterids</taxon>
        <taxon>lamiids</taxon>
        <taxon>Solanales</taxon>
        <taxon>Solanaceae</taxon>
        <taxon>Solanoideae</taxon>
        <taxon>Solaneae</taxon>
        <taxon>Solanum</taxon>
    </lineage>
</organism>
<evidence type="ECO:0000256" key="12">
    <source>
        <dbReference type="ARBA" id="ARBA00023324"/>
    </source>
</evidence>
<feature type="binding site" evidence="16">
    <location>
        <position position="157"/>
    </location>
    <ligand>
        <name>Ca(2+)</name>
        <dbReference type="ChEBI" id="CHEBI:29108"/>
        <label>1</label>
    </ligand>
</feature>
<dbReference type="CDD" id="cd00693">
    <property type="entry name" value="secretory_peroxidase"/>
    <property type="match status" value="1"/>
</dbReference>
<dbReference type="PROSITE" id="PS50873">
    <property type="entry name" value="PEROXIDASE_4"/>
    <property type="match status" value="1"/>
</dbReference>
<dbReference type="InterPro" id="IPR033905">
    <property type="entry name" value="Secretory_peroxidase"/>
</dbReference>
<feature type="binding site" evidence="16">
    <location>
        <position position="328"/>
    </location>
    <ligand>
        <name>Ca(2+)</name>
        <dbReference type="ChEBI" id="CHEBI:29108"/>
        <label>2</label>
    </ligand>
</feature>
<feature type="binding site" evidence="16">
    <location>
        <position position="279"/>
    </location>
    <ligand>
        <name>Ca(2+)</name>
        <dbReference type="ChEBI" id="CHEBI:29108"/>
        <label>2</label>
    </ligand>
</feature>
<dbReference type="Pfam" id="PF00141">
    <property type="entry name" value="peroxidase"/>
    <property type="match status" value="1"/>
</dbReference>
<comment type="caution">
    <text evidence="22">The sequence shown here is derived from an EMBL/GenBank/DDBJ whole genome shotgun (WGS) entry which is preliminary data.</text>
</comment>
<feature type="binding site" evidence="16">
    <location>
        <position position="336"/>
    </location>
    <ligand>
        <name>Ca(2+)</name>
        <dbReference type="ChEBI" id="CHEBI:29108"/>
        <label>2</label>
    </ligand>
</feature>
<dbReference type="InterPro" id="IPR019793">
    <property type="entry name" value="Peroxidases_heam-ligand_BS"/>
</dbReference>
<dbReference type="Gene3D" id="1.10.420.10">
    <property type="entry name" value="Peroxidase, domain 2"/>
    <property type="match status" value="1"/>
</dbReference>
<dbReference type="PRINTS" id="PR00461">
    <property type="entry name" value="PLPEROXIDASE"/>
</dbReference>
<keyword evidence="20" id="KW-1133">Transmembrane helix</keyword>
<dbReference type="PROSITE" id="PS00436">
    <property type="entry name" value="PEROXIDASE_2"/>
    <property type="match status" value="1"/>
</dbReference>
<feature type="binding site" evidence="16">
    <location>
        <position position="173"/>
    </location>
    <ligand>
        <name>Ca(2+)</name>
        <dbReference type="ChEBI" id="CHEBI:29108"/>
        <label>1</label>
    </ligand>
</feature>
<comment type="function">
    <text evidence="13">Suggested to catalyze the deposition of the aromatic residues of suberin on the cell wall and thus play a role in cell-suberization.</text>
</comment>
<keyword evidence="11" id="KW-0325">Glycoprotein</keyword>
<evidence type="ECO:0000256" key="3">
    <source>
        <dbReference type="ARBA" id="ARBA00012313"/>
    </source>
</evidence>
<keyword evidence="19" id="KW-0964">Secreted</keyword>
<comment type="similarity">
    <text evidence="2">Belongs to the peroxidase family. Ascorbate peroxidase subfamily.</text>
</comment>
<keyword evidence="20" id="KW-0472">Membrane</keyword>
<evidence type="ECO:0000256" key="13">
    <source>
        <dbReference type="ARBA" id="ARBA00053519"/>
    </source>
</evidence>
<dbReference type="GO" id="GO:0005576">
    <property type="term" value="C:extracellular region"/>
    <property type="evidence" value="ECO:0007669"/>
    <property type="project" value="UniProtKB-SubCell"/>
</dbReference>
<evidence type="ECO:0000256" key="8">
    <source>
        <dbReference type="ARBA" id="ARBA00023002"/>
    </source>
</evidence>
<evidence type="ECO:0000313" key="23">
    <source>
        <dbReference type="Proteomes" id="UP001627284"/>
    </source>
</evidence>
<comment type="catalytic activity">
    <reaction evidence="1 19">
        <text>2 a phenolic donor + H2O2 = 2 a phenolic radical donor + 2 H2O</text>
        <dbReference type="Rhea" id="RHEA:56136"/>
        <dbReference type="ChEBI" id="CHEBI:15377"/>
        <dbReference type="ChEBI" id="CHEBI:16240"/>
        <dbReference type="ChEBI" id="CHEBI:139520"/>
        <dbReference type="ChEBI" id="CHEBI:139521"/>
        <dbReference type="EC" id="1.11.1.7"/>
    </reaction>
</comment>
<feature type="transmembrane region" description="Helical" evidence="20">
    <location>
        <begin position="72"/>
        <end position="92"/>
    </location>
</feature>
<evidence type="ECO:0000256" key="16">
    <source>
        <dbReference type="PIRSR" id="PIRSR600823-3"/>
    </source>
</evidence>
<evidence type="ECO:0000256" key="4">
    <source>
        <dbReference type="ARBA" id="ARBA00022559"/>
    </source>
</evidence>
<dbReference type="InterPro" id="IPR019794">
    <property type="entry name" value="Peroxidases_AS"/>
</dbReference>
<evidence type="ECO:0000256" key="18">
    <source>
        <dbReference type="PIRSR" id="PIRSR600823-5"/>
    </source>
</evidence>
<dbReference type="GO" id="GO:0042744">
    <property type="term" value="P:hydrogen peroxide catabolic process"/>
    <property type="evidence" value="ECO:0007669"/>
    <property type="project" value="UniProtKB-KW"/>
</dbReference>
<dbReference type="GO" id="GO:0020037">
    <property type="term" value="F:heme binding"/>
    <property type="evidence" value="ECO:0007669"/>
    <property type="project" value="UniProtKB-UniRule"/>
</dbReference>
<dbReference type="Gene3D" id="1.10.520.10">
    <property type="match status" value="1"/>
</dbReference>
<evidence type="ECO:0000256" key="20">
    <source>
        <dbReference type="SAM" id="Phobius"/>
    </source>
</evidence>
<keyword evidence="7 16" id="KW-0106">Calcium</keyword>
<keyword evidence="9 16" id="KW-0408">Iron</keyword>
<dbReference type="GO" id="GO:0046872">
    <property type="term" value="F:metal ion binding"/>
    <property type="evidence" value="ECO:0007669"/>
    <property type="project" value="UniProtKB-UniRule"/>
</dbReference>
<comment type="cofactor">
    <cofactor evidence="16 19">
        <name>heme b</name>
        <dbReference type="ChEBI" id="CHEBI:60344"/>
    </cofactor>
    <text evidence="16 19">Binds 1 heme b (iron(II)-protoporphyrin IX) group per subunit.</text>
</comment>
<comment type="subcellular location">
    <subcellularLocation>
        <location evidence="19">Secreted</location>
    </subcellularLocation>
</comment>
<dbReference type="Proteomes" id="UP001627284">
    <property type="component" value="Unassembled WGS sequence"/>
</dbReference>
<name>A0ABD2VGA7_9SOLN</name>
<feature type="binding site" evidence="16">
    <location>
        <position position="155"/>
    </location>
    <ligand>
        <name>Ca(2+)</name>
        <dbReference type="ChEBI" id="CHEBI:29108"/>
        <label>1</label>
    </ligand>
</feature>
<feature type="disulfide bond" evidence="18">
    <location>
        <begin position="153"/>
        <end position="158"/>
    </location>
</feature>
<evidence type="ECO:0000256" key="6">
    <source>
        <dbReference type="ARBA" id="ARBA00022723"/>
    </source>
</evidence>
<dbReference type="EMBL" id="JBJKTR010000001">
    <property type="protein sequence ID" value="KAL3380119.1"/>
    <property type="molecule type" value="Genomic_DNA"/>
</dbReference>
<dbReference type="EC" id="1.11.1.7" evidence="3 19"/>
<feature type="disulfide bond" evidence="18">
    <location>
        <begin position="285"/>
        <end position="316"/>
    </location>
</feature>
<dbReference type="FunFam" id="1.10.520.10:FF:000001">
    <property type="entry name" value="Peroxidase"/>
    <property type="match status" value="1"/>
</dbReference>
<dbReference type="InterPro" id="IPR010255">
    <property type="entry name" value="Haem_peroxidase_sf"/>
</dbReference>
<evidence type="ECO:0000256" key="10">
    <source>
        <dbReference type="ARBA" id="ARBA00023157"/>
    </source>
</evidence>
<proteinExistence type="inferred from homology"/>
<evidence type="ECO:0000256" key="1">
    <source>
        <dbReference type="ARBA" id="ARBA00000189"/>
    </source>
</evidence>
<evidence type="ECO:0000256" key="19">
    <source>
        <dbReference type="RuleBase" id="RU362060"/>
    </source>
</evidence>
<comment type="function">
    <text evidence="19">Removal of H(2)O(2), oxidation of toxic reductants, biosynthesis and degradation of lignin, suberization, auxin catabolism, response to environmental stresses such as wounding, pathogen attack and oxidative stress.</text>
</comment>
<feature type="domain" description="Plant heme peroxidase family profile" evidence="21">
    <location>
        <begin position="110"/>
        <end position="410"/>
    </location>
</feature>
<dbReference type="FunFam" id="1.10.420.10:FF:000001">
    <property type="entry name" value="Peroxidase"/>
    <property type="match status" value="1"/>
</dbReference>
<dbReference type="InterPro" id="IPR002016">
    <property type="entry name" value="Haem_peroxidase"/>
</dbReference>
<keyword evidence="5 19" id="KW-0349">Heme</keyword>
<evidence type="ECO:0000313" key="22">
    <source>
        <dbReference type="EMBL" id="KAL3380119.1"/>
    </source>
</evidence>
<dbReference type="GO" id="GO:0006979">
    <property type="term" value="P:response to oxidative stress"/>
    <property type="evidence" value="ECO:0007669"/>
    <property type="project" value="UniProtKB-UniRule"/>
</dbReference>
<feature type="binding site" evidence="15">
    <location>
        <position position="248"/>
    </location>
    <ligand>
        <name>substrate</name>
    </ligand>
</feature>
<feature type="binding site" description="axial binding residue" evidence="16">
    <location>
        <position position="278"/>
    </location>
    <ligand>
        <name>heme b</name>
        <dbReference type="ChEBI" id="CHEBI:60344"/>
    </ligand>
    <ligandPart>
        <name>Fe</name>
        <dbReference type="ChEBI" id="CHEBI:18248"/>
    </ligandPart>
</feature>
<keyword evidence="8 19" id="KW-0560">Oxidoreductase</keyword>
<dbReference type="AlphaFoldDB" id="A0ABD2VGA7"/>
<keyword evidence="4 19" id="KW-0575">Peroxidase</keyword>
<comment type="similarity">
    <text evidence="19">Belongs to the peroxidase family. Classical plant (class III) peroxidase subfamily.</text>
</comment>
<reference evidence="22 23" key="1">
    <citation type="submission" date="2024-05" db="EMBL/GenBank/DDBJ databases">
        <title>De novo assembly of an allotetraploid wild potato.</title>
        <authorList>
            <person name="Hosaka A.J."/>
        </authorList>
    </citation>
    <scope>NUCLEOTIDE SEQUENCE [LARGE SCALE GENOMIC DNA]</scope>
    <source>
        <tissue evidence="22">Young leaves</tissue>
    </source>
</reference>